<comment type="caution">
    <text evidence="2">The sequence shown here is derived from an EMBL/GenBank/DDBJ whole genome shotgun (WGS) entry which is preliminary data.</text>
</comment>
<dbReference type="PANTHER" id="PTHR38926">
    <property type="entry name" value="F-BOX DOMAIN CONTAINING PROTEIN, EXPRESSED"/>
    <property type="match status" value="1"/>
</dbReference>
<accession>A0A8H6S819</accession>
<proteinExistence type="predicted"/>
<dbReference type="AlphaFoldDB" id="A0A8H6S819"/>
<dbReference type="EMBL" id="JACAZE010000020">
    <property type="protein sequence ID" value="KAF7293831.1"/>
    <property type="molecule type" value="Genomic_DNA"/>
</dbReference>
<keyword evidence="1" id="KW-0175">Coiled coil</keyword>
<evidence type="ECO:0000313" key="2">
    <source>
        <dbReference type="EMBL" id="KAF7293831.1"/>
    </source>
</evidence>
<dbReference type="Proteomes" id="UP000613580">
    <property type="component" value="Unassembled WGS sequence"/>
</dbReference>
<protein>
    <submittedName>
        <fullName evidence="2">F-box domain-containing protein</fullName>
    </submittedName>
</protein>
<organism evidence="2 3">
    <name type="scientific">Mycena chlorophos</name>
    <name type="common">Agaric fungus</name>
    <name type="synonym">Agaricus chlorophos</name>
    <dbReference type="NCBI Taxonomy" id="658473"/>
    <lineage>
        <taxon>Eukaryota</taxon>
        <taxon>Fungi</taxon>
        <taxon>Dikarya</taxon>
        <taxon>Basidiomycota</taxon>
        <taxon>Agaricomycotina</taxon>
        <taxon>Agaricomycetes</taxon>
        <taxon>Agaricomycetidae</taxon>
        <taxon>Agaricales</taxon>
        <taxon>Marasmiineae</taxon>
        <taxon>Mycenaceae</taxon>
        <taxon>Mycena</taxon>
    </lineage>
</organism>
<dbReference type="OrthoDB" id="3024072at2759"/>
<reference evidence="2" key="1">
    <citation type="submission" date="2020-05" db="EMBL/GenBank/DDBJ databases">
        <title>Mycena genomes resolve the evolution of fungal bioluminescence.</title>
        <authorList>
            <person name="Tsai I.J."/>
        </authorList>
    </citation>
    <scope>NUCLEOTIDE SEQUENCE</scope>
    <source>
        <strain evidence="2">110903Hualien_Pintung</strain>
    </source>
</reference>
<dbReference type="Gene3D" id="1.20.1280.50">
    <property type="match status" value="1"/>
</dbReference>
<dbReference type="Gene3D" id="3.80.10.10">
    <property type="entry name" value="Ribonuclease Inhibitor"/>
    <property type="match status" value="1"/>
</dbReference>
<dbReference type="SUPFAM" id="SSF52047">
    <property type="entry name" value="RNI-like"/>
    <property type="match status" value="1"/>
</dbReference>
<feature type="coiled-coil region" evidence="1">
    <location>
        <begin position="17"/>
        <end position="44"/>
    </location>
</feature>
<dbReference type="PANTHER" id="PTHR38926:SF5">
    <property type="entry name" value="F-BOX AND LEUCINE-RICH REPEAT PROTEIN 6"/>
    <property type="match status" value="1"/>
</dbReference>
<keyword evidence="3" id="KW-1185">Reference proteome</keyword>
<dbReference type="InterPro" id="IPR032675">
    <property type="entry name" value="LRR_dom_sf"/>
</dbReference>
<sequence>MEPFYAARAEADSPGFYSEATSLLADAHSELARLEARVIAQRRRIAGLSYALTPLHKVPVELLVDIFLRVVDSVDDIRAAIVLSAVCAYWREMALQTPRIWTKGLKIDAVAASDETVAVFTKLLHRSAPHPVDIELHHKDGGTLRKDILGVVAKISPRWGRFTASFDFFRSVRPLHDSGSGEGSDSAPIDGGWESVSLALPSLTYICVQCETLSNPIVLSAPRLTEADIAVHKYINLRDFLPWSQLTSLVLLNENTRGFCAILDRCTALTSLRLDVVAWRTTRLPQFAGRVTLPCLRLLEVSPVHRSSDEYTFEPFFEHYTCPALEDLQLAMEIEYNTNVEADFVAFLRRSPVLQRLRIHHCDMGPDILGDILRNIPAVTTLELYYSRDCVTEAFFEALTYHPQEQAATTPAQAPLMPRLHTLILEGTCGQYTVEALQGMIRSRWWVDDSEARDSPVARLKHVNVEYSVSLFGEDEHFEELEKKLRKEGLDVSISYG</sequence>
<gene>
    <name evidence="2" type="ORF">HMN09_01179000</name>
</gene>
<name>A0A8H6S819_MYCCL</name>
<evidence type="ECO:0000313" key="3">
    <source>
        <dbReference type="Proteomes" id="UP000613580"/>
    </source>
</evidence>
<evidence type="ECO:0000256" key="1">
    <source>
        <dbReference type="SAM" id="Coils"/>
    </source>
</evidence>